<reference evidence="8" key="1">
    <citation type="journal article" date="2020" name="Stud. Mycol.">
        <title>101 Dothideomycetes genomes: a test case for predicting lifestyles and emergence of pathogens.</title>
        <authorList>
            <person name="Haridas S."/>
            <person name="Albert R."/>
            <person name="Binder M."/>
            <person name="Bloem J."/>
            <person name="Labutti K."/>
            <person name="Salamov A."/>
            <person name="Andreopoulos B."/>
            <person name="Baker S."/>
            <person name="Barry K."/>
            <person name="Bills G."/>
            <person name="Bluhm B."/>
            <person name="Cannon C."/>
            <person name="Castanera R."/>
            <person name="Culley D."/>
            <person name="Daum C."/>
            <person name="Ezra D."/>
            <person name="Gonzalez J."/>
            <person name="Henrissat B."/>
            <person name="Kuo A."/>
            <person name="Liang C."/>
            <person name="Lipzen A."/>
            <person name="Lutzoni F."/>
            <person name="Magnuson J."/>
            <person name="Mondo S."/>
            <person name="Nolan M."/>
            <person name="Ohm R."/>
            <person name="Pangilinan J."/>
            <person name="Park H.-J."/>
            <person name="Ramirez L."/>
            <person name="Alfaro M."/>
            <person name="Sun H."/>
            <person name="Tritt A."/>
            <person name="Yoshinaga Y."/>
            <person name="Zwiers L.-H."/>
            <person name="Turgeon B."/>
            <person name="Goodwin S."/>
            <person name="Spatafora J."/>
            <person name="Crous P."/>
            <person name="Grigoriev I."/>
        </authorList>
    </citation>
    <scope>NUCLEOTIDE SEQUENCE</scope>
    <source>
        <strain evidence="8">CBS 113979</strain>
    </source>
</reference>
<feature type="compositionally biased region" description="Basic and acidic residues" evidence="5">
    <location>
        <begin position="693"/>
        <end position="710"/>
    </location>
</feature>
<feature type="region of interest" description="Disordered" evidence="5">
    <location>
        <begin position="262"/>
        <end position="294"/>
    </location>
</feature>
<evidence type="ECO:0000256" key="5">
    <source>
        <dbReference type="SAM" id="MobiDB-lite"/>
    </source>
</evidence>
<gene>
    <name evidence="8" type="ORF">K402DRAFT_463215</name>
</gene>
<dbReference type="PANTHER" id="PTHR42058:SF1">
    <property type="entry name" value="G-PROTEIN COUPLED RECEPTORS FAMILY 2 PROFILE 2 DOMAIN-CONTAINING PROTEIN"/>
    <property type="match status" value="1"/>
</dbReference>
<dbReference type="GO" id="GO:0007166">
    <property type="term" value="P:cell surface receptor signaling pathway"/>
    <property type="evidence" value="ECO:0007669"/>
    <property type="project" value="InterPro"/>
</dbReference>
<feature type="transmembrane region" description="Helical" evidence="6">
    <location>
        <begin position="383"/>
        <end position="402"/>
    </location>
</feature>
<dbReference type="GO" id="GO:0004930">
    <property type="term" value="F:G protein-coupled receptor activity"/>
    <property type="evidence" value="ECO:0007669"/>
    <property type="project" value="InterPro"/>
</dbReference>
<feature type="region of interest" description="Disordered" evidence="5">
    <location>
        <begin position="533"/>
        <end position="606"/>
    </location>
</feature>
<comment type="subcellular location">
    <subcellularLocation>
        <location evidence="1">Membrane</location>
        <topology evidence="1">Multi-pass membrane protein</topology>
    </subcellularLocation>
</comment>
<feature type="region of interest" description="Disordered" evidence="5">
    <location>
        <begin position="677"/>
        <end position="710"/>
    </location>
</feature>
<dbReference type="GO" id="GO:0016020">
    <property type="term" value="C:membrane"/>
    <property type="evidence" value="ECO:0007669"/>
    <property type="project" value="UniProtKB-SubCell"/>
</dbReference>
<feature type="transmembrane region" description="Helical" evidence="6">
    <location>
        <begin position="143"/>
        <end position="165"/>
    </location>
</feature>
<dbReference type="InterPro" id="IPR000832">
    <property type="entry name" value="GPCR_2_secretin-like"/>
</dbReference>
<dbReference type="Proteomes" id="UP000800041">
    <property type="component" value="Unassembled WGS sequence"/>
</dbReference>
<feature type="transmembrane region" description="Helical" evidence="6">
    <location>
        <begin position="177"/>
        <end position="202"/>
    </location>
</feature>
<feature type="compositionally biased region" description="Polar residues" evidence="5">
    <location>
        <begin position="559"/>
        <end position="572"/>
    </location>
</feature>
<dbReference type="Pfam" id="PF00002">
    <property type="entry name" value="7tm_2"/>
    <property type="match status" value="1"/>
</dbReference>
<dbReference type="EMBL" id="ML977154">
    <property type="protein sequence ID" value="KAF1987118.1"/>
    <property type="molecule type" value="Genomic_DNA"/>
</dbReference>
<feature type="transmembrane region" description="Helical" evidence="6">
    <location>
        <begin position="222"/>
        <end position="248"/>
    </location>
</feature>
<feature type="region of interest" description="Disordered" evidence="5">
    <location>
        <begin position="649"/>
        <end position="668"/>
    </location>
</feature>
<evidence type="ECO:0000313" key="9">
    <source>
        <dbReference type="Proteomes" id="UP000800041"/>
    </source>
</evidence>
<feature type="transmembrane region" description="Helical" evidence="6">
    <location>
        <begin position="96"/>
        <end position="116"/>
    </location>
</feature>
<evidence type="ECO:0000259" key="7">
    <source>
        <dbReference type="PROSITE" id="PS50261"/>
    </source>
</evidence>
<evidence type="ECO:0000256" key="4">
    <source>
        <dbReference type="ARBA" id="ARBA00023136"/>
    </source>
</evidence>
<sequence>MSGNNTIYHNCSLPFLPEYAFPDTGGYIDGRFCGQNPFDSLAICCLPCPVQEWVYTDKFISQLGSVGWVSVASMVPCVFLLISWLILPVSKSHRHYLSVGLVLCVTMINLAFIIPLGTKPNLCYNEITPQNHENDLSCAFTGALFQFGGMGAAVWVLLRIIYLHIRICWDRSPGRPFLIISMLAGCFIPAIFLIASVTTSGYSYRTGNTCVLNHKHSFPLFWAWLLAFSCSAFLLQCVTSGYCVMTYVRSVYGVKQRRMGEGVTNAPQPQVPQRRTTQNQRGEVGPARVGKPGAAVPMTKDWRKVRALFLLQWRGIAISILVIIESVFFVVVFWSGDIRLGDLANHPEKEKLVELWSYCLVLYQEKERCLPYTKGLMIDPTTILASMILAALVGIECFAILARSDMFRGWAKLISAPFRYLHRRRNSLPLTSLDVSLINKSERHSRHPSSTNSTSDDTDDLFSKRPTQRATLFQLPSEREESERLANMHGSVTFARGTVGGRSGRRNGALSPVPIRPVPSAFIRSHSQRKMPGYLNMQGHQEPRESSEAPVRPPRPHSTDSATLASSNSLRSGANRDSMPLWAREESEDGSGRGIILDPMGPGKNGLRMNPIETPPKNGLMLNPVEPPPKDGLKMNPVGSGGGFRGSMMTTTTAGRSSRYESGGYLGLDRDDVEDWEGESVGTRASSELEGVVARHESLKKGNGERYDLS</sequence>
<feature type="compositionally biased region" description="Low complexity" evidence="5">
    <location>
        <begin position="267"/>
        <end position="281"/>
    </location>
</feature>
<feature type="domain" description="G-protein coupled receptors family 2 profile 2" evidence="7">
    <location>
        <begin position="69"/>
        <end position="222"/>
    </location>
</feature>
<dbReference type="AlphaFoldDB" id="A0A6G1H2C4"/>
<dbReference type="Gene3D" id="1.20.1070.10">
    <property type="entry name" value="Rhodopsin 7-helix transmembrane proteins"/>
    <property type="match status" value="1"/>
</dbReference>
<evidence type="ECO:0000313" key="8">
    <source>
        <dbReference type="EMBL" id="KAF1987118.1"/>
    </source>
</evidence>
<dbReference type="PANTHER" id="PTHR42058">
    <property type="entry name" value="G_PROTEIN_RECEP_F2_4 DOMAIN-CONTAINING PROTEIN"/>
    <property type="match status" value="1"/>
</dbReference>
<dbReference type="OrthoDB" id="408743at2759"/>
<keyword evidence="9" id="KW-1185">Reference proteome</keyword>
<keyword evidence="4 6" id="KW-0472">Membrane</keyword>
<feature type="transmembrane region" description="Helical" evidence="6">
    <location>
        <begin position="66"/>
        <end position="87"/>
    </location>
</feature>
<keyword evidence="3 6" id="KW-1133">Transmembrane helix</keyword>
<evidence type="ECO:0000256" key="1">
    <source>
        <dbReference type="ARBA" id="ARBA00004141"/>
    </source>
</evidence>
<evidence type="ECO:0000256" key="2">
    <source>
        <dbReference type="ARBA" id="ARBA00022692"/>
    </source>
</evidence>
<dbReference type="InterPro" id="IPR053247">
    <property type="entry name" value="GPCR_GPR1/git3-like"/>
</dbReference>
<feature type="region of interest" description="Disordered" evidence="5">
    <location>
        <begin position="441"/>
        <end position="518"/>
    </location>
</feature>
<proteinExistence type="predicted"/>
<protein>
    <recommendedName>
        <fullName evidence="7">G-protein coupled receptors family 2 profile 2 domain-containing protein</fullName>
    </recommendedName>
</protein>
<accession>A0A6G1H2C4</accession>
<keyword evidence="2 6" id="KW-0812">Transmembrane</keyword>
<organism evidence="8 9">
    <name type="scientific">Aulographum hederae CBS 113979</name>
    <dbReference type="NCBI Taxonomy" id="1176131"/>
    <lineage>
        <taxon>Eukaryota</taxon>
        <taxon>Fungi</taxon>
        <taxon>Dikarya</taxon>
        <taxon>Ascomycota</taxon>
        <taxon>Pezizomycotina</taxon>
        <taxon>Dothideomycetes</taxon>
        <taxon>Pleosporomycetidae</taxon>
        <taxon>Aulographales</taxon>
        <taxon>Aulographaceae</taxon>
    </lineage>
</organism>
<feature type="transmembrane region" description="Helical" evidence="6">
    <location>
        <begin position="313"/>
        <end position="334"/>
    </location>
</feature>
<feature type="compositionally biased region" description="Basic and acidic residues" evidence="5">
    <location>
        <begin position="477"/>
        <end position="486"/>
    </location>
</feature>
<evidence type="ECO:0000256" key="3">
    <source>
        <dbReference type="ARBA" id="ARBA00022989"/>
    </source>
</evidence>
<name>A0A6G1H2C4_9PEZI</name>
<evidence type="ECO:0000256" key="6">
    <source>
        <dbReference type="SAM" id="Phobius"/>
    </source>
</evidence>
<dbReference type="InterPro" id="IPR017981">
    <property type="entry name" value="GPCR_2-like_7TM"/>
</dbReference>
<dbReference type="PROSITE" id="PS50261">
    <property type="entry name" value="G_PROTEIN_RECEP_F2_4"/>
    <property type="match status" value="1"/>
</dbReference>